<keyword evidence="4 7" id="KW-0560">Oxidoreductase</keyword>
<comment type="similarity">
    <text evidence="1 7">Belongs to the cytochrome P450 family.</text>
</comment>
<gene>
    <name evidence="10" type="ORF">GS429_12480</name>
</gene>
<dbReference type="PRINTS" id="PR00463">
    <property type="entry name" value="EP450I"/>
</dbReference>
<dbReference type="GO" id="GO:0016705">
    <property type="term" value="F:oxidoreductase activity, acting on paired donors, with incorporation or reduction of molecular oxygen"/>
    <property type="evidence" value="ECO:0007669"/>
    <property type="project" value="InterPro"/>
</dbReference>
<evidence type="ECO:0000256" key="8">
    <source>
        <dbReference type="SAM" id="Coils"/>
    </source>
</evidence>
<dbReference type="EMBL" id="WUYX01000038">
    <property type="protein sequence ID" value="MXV62867.1"/>
    <property type="molecule type" value="Genomic_DNA"/>
</dbReference>
<dbReference type="GO" id="GO:0020037">
    <property type="term" value="F:heme binding"/>
    <property type="evidence" value="ECO:0007669"/>
    <property type="project" value="InterPro"/>
</dbReference>
<evidence type="ECO:0000256" key="9">
    <source>
        <dbReference type="SAM" id="MobiDB-lite"/>
    </source>
</evidence>
<evidence type="ECO:0000256" key="7">
    <source>
        <dbReference type="RuleBase" id="RU000461"/>
    </source>
</evidence>
<dbReference type="InterPro" id="IPR050196">
    <property type="entry name" value="Cytochrome_P450_Monoox"/>
</dbReference>
<dbReference type="Proteomes" id="UP000434101">
    <property type="component" value="Unassembled WGS sequence"/>
</dbReference>
<keyword evidence="5 7" id="KW-0408">Iron</keyword>
<dbReference type="GO" id="GO:0004497">
    <property type="term" value="F:monooxygenase activity"/>
    <property type="evidence" value="ECO:0007669"/>
    <property type="project" value="UniProtKB-KW"/>
</dbReference>
<dbReference type="PANTHER" id="PTHR24291">
    <property type="entry name" value="CYTOCHROME P450 FAMILY 4"/>
    <property type="match status" value="1"/>
</dbReference>
<accession>A0A6B0VP07</accession>
<dbReference type="InterPro" id="IPR036396">
    <property type="entry name" value="Cyt_P450_sf"/>
</dbReference>
<dbReference type="GO" id="GO:0005506">
    <property type="term" value="F:iron ion binding"/>
    <property type="evidence" value="ECO:0007669"/>
    <property type="project" value="InterPro"/>
</dbReference>
<keyword evidence="2 7" id="KW-0349">Heme</keyword>
<dbReference type="PROSITE" id="PS00086">
    <property type="entry name" value="CYTOCHROME_P450"/>
    <property type="match status" value="1"/>
</dbReference>
<comment type="caution">
    <text evidence="10">The sequence shown here is derived from an EMBL/GenBank/DDBJ whole genome shotgun (WGS) entry which is preliminary data.</text>
</comment>
<sequence>MASTDTSSNRERDVTPLPPGPGGLPLLGSTLDVMRRPIAFLDDLAAYGDVVSYRVAGQRFVALFDPAAIEWVLVDRHDRFRRWSGEEWGDTFAGYASEGLLLTEGEQWRRQRLLLQEVFTPVRIETYTDAMIAETERTIGAWDEGETIDLAAAMSRLTLRILARSLFDIDLEEQGDTVRRAAEALNGRANARNPSAFLPGWIPTPTNRRLHRSMDDLESLVDELIENRRDEAADRDDMLSLLLTAETDDGTTLSEREVRDQLITFLFAGHETTALALTYALHALGRNPETRRRLREEGHTVTGGERPTLAALPELSYTDQVVSETLRLYPPAYTLFREATADLEIGGYRVPEGTKITIPQIRVHRDGRFYDDPERFRPARWTDEFEEHLPEYAYFPFGGGPRHCIGMRFARLELKLVLSTTVAAADVNPIDRSEPTFAPSVTLQPADPIEAVVRKR</sequence>
<dbReference type="OrthoDB" id="9881at2157"/>
<keyword evidence="11" id="KW-1185">Reference proteome</keyword>
<evidence type="ECO:0000256" key="3">
    <source>
        <dbReference type="ARBA" id="ARBA00022723"/>
    </source>
</evidence>
<evidence type="ECO:0000256" key="1">
    <source>
        <dbReference type="ARBA" id="ARBA00010617"/>
    </source>
</evidence>
<name>A0A6B0VP07_9EURY</name>
<feature type="region of interest" description="Disordered" evidence="9">
    <location>
        <begin position="1"/>
        <end position="23"/>
    </location>
</feature>
<proteinExistence type="inferred from homology"/>
<dbReference type="Gene3D" id="1.10.630.10">
    <property type="entry name" value="Cytochrome P450"/>
    <property type="match status" value="1"/>
</dbReference>
<evidence type="ECO:0000313" key="11">
    <source>
        <dbReference type="Proteomes" id="UP000434101"/>
    </source>
</evidence>
<dbReference type="InterPro" id="IPR017972">
    <property type="entry name" value="Cyt_P450_CS"/>
</dbReference>
<dbReference type="PANTHER" id="PTHR24291:SF50">
    <property type="entry name" value="BIFUNCTIONAL ALBAFLAVENONE MONOOXYGENASE_TERPENE SYNTHASE"/>
    <property type="match status" value="1"/>
</dbReference>
<dbReference type="Pfam" id="PF00067">
    <property type="entry name" value="p450"/>
    <property type="match status" value="1"/>
</dbReference>
<dbReference type="SUPFAM" id="SSF48264">
    <property type="entry name" value="Cytochrome P450"/>
    <property type="match status" value="1"/>
</dbReference>
<keyword evidence="3 7" id="KW-0479">Metal-binding</keyword>
<evidence type="ECO:0000256" key="2">
    <source>
        <dbReference type="ARBA" id="ARBA00022617"/>
    </source>
</evidence>
<dbReference type="PRINTS" id="PR00385">
    <property type="entry name" value="P450"/>
</dbReference>
<keyword evidence="6 7" id="KW-0503">Monooxygenase</keyword>
<dbReference type="RefSeq" id="WP_160065683.1">
    <property type="nucleotide sequence ID" value="NZ_WUYX01000038.1"/>
</dbReference>
<evidence type="ECO:0000313" key="10">
    <source>
        <dbReference type="EMBL" id="MXV62867.1"/>
    </source>
</evidence>
<evidence type="ECO:0000256" key="6">
    <source>
        <dbReference type="ARBA" id="ARBA00023033"/>
    </source>
</evidence>
<dbReference type="AlphaFoldDB" id="A0A6B0VP07"/>
<dbReference type="InterPro" id="IPR002401">
    <property type="entry name" value="Cyt_P450_E_grp-I"/>
</dbReference>
<organism evidence="10 11">
    <name type="scientific">Natronorubrum halalkaliphilum</name>
    <dbReference type="NCBI Taxonomy" id="2691917"/>
    <lineage>
        <taxon>Archaea</taxon>
        <taxon>Methanobacteriati</taxon>
        <taxon>Methanobacteriota</taxon>
        <taxon>Stenosarchaea group</taxon>
        <taxon>Halobacteria</taxon>
        <taxon>Halobacteriales</taxon>
        <taxon>Natrialbaceae</taxon>
        <taxon>Natronorubrum</taxon>
    </lineage>
</organism>
<reference evidence="10 11" key="1">
    <citation type="submission" date="2020-01" db="EMBL/GenBank/DDBJ databases">
        <title>Natronorubrum sp. JWXQ-INN 674 isolated from Inner Mongolia Autonomous Region of China.</title>
        <authorList>
            <person name="Xue Q."/>
        </authorList>
    </citation>
    <scope>NUCLEOTIDE SEQUENCE [LARGE SCALE GENOMIC DNA]</scope>
    <source>
        <strain evidence="10 11">JWXQ-INN-674</strain>
    </source>
</reference>
<protein>
    <submittedName>
        <fullName evidence="10">Cytochrome P450</fullName>
    </submittedName>
</protein>
<keyword evidence="8" id="KW-0175">Coiled coil</keyword>
<evidence type="ECO:0000256" key="5">
    <source>
        <dbReference type="ARBA" id="ARBA00023004"/>
    </source>
</evidence>
<dbReference type="InterPro" id="IPR001128">
    <property type="entry name" value="Cyt_P450"/>
</dbReference>
<feature type="coiled-coil region" evidence="8">
    <location>
        <begin position="207"/>
        <end position="234"/>
    </location>
</feature>
<evidence type="ECO:0000256" key="4">
    <source>
        <dbReference type="ARBA" id="ARBA00023002"/>
    </source>
</evidence>